<name>A0A172DSJ9_9ALPH</name>
<dbReference type="EMBL" id="KT819632">
    <property type="protein sequence ID" value="ALL25995.1"/>
    <property type="molecule type" value="Genomic_DNA"/>
</dbReference>
<dbReference type="InterPro" id="IPR004936">
    <property type="entry name" value="Herpes_UL21"/>
</dbReference>
<comment type="subunit">
    <text evidence="5">Interacts (via C-terminus) with UL16.</text>
</comment>
<accession>A0A172DSJ9</accession>
<dbReference type="GO" id="GO:0042025">
    <property type="term" value="C:host cell nucleus"/>
    <property type="evidence" value="ECO:0007669"/>
    <property type="project" value="UniProtKB-SubCell"/>
</dbReference>
<keyword evidence="7" id="KW-0920">Virion tegument</keyword>
<evidence type="ECO:0000256" key="4">
    <source>
        <dbReference type="ARBA" id="ARBA00010934"/>
    </source>
</evidence>
<evidence type="ECO:0000256" key="7">
    <source>
        <dbReference type="ARBA" id="ARBA00022580"/>
    </source>
</evidence>
<evidence type="ECO:0000256" key="9">
    <source>
        <dbReference type="ARBA" id="ARBA00023200"/>
    </source>
</evidence>
<dbReference type="Pfam" id="PF03252">
    <property type="entry name" value="Herpes_UL21"/>
    <property type="match status" value="1"/>
</dbReference>
<keyword evidence="6" id="KW-1048">Host nucleus</keyword>
<dbReference type="Proteomes" id="UP000130192">
    <property type="component" value="Genome"/>
</dbReference>
<reference evidence="10" key="2">
    <citation type="journal article" date="2016" name="PLoS ONE">
        <title>Genome Sequence of Canine Herpesvirus.</title>
        <authorList>
            <person name="Papageorgiou K.V."/>
            <person name="Suarez N.M."/>
            <person name="Wilkie G.S."/>
            <person name="McDonald M."/>
            <person name="Graham E.M."/>
            <person name="Davison A.J."/>
        </authorList>
    </citation>
    <scope>NUCLEOTIDE SEQUENCE [LARGE SCALE GENOMIC DNA]</scope>
    <source>
        <strain evidence="10">V777</strain>
    </source>
</reference>
<comment type="similarity">
    <text evidence="4">Belongs to the alphaherpesvirinae UL21 protein family.</text>
</comment>
<dbReference type="GO" id="GO:0019033">
    <property type="term" value="C:viral tegument"/>
    <property type="evidence" value="ECO:0007669"/>
    <property type="project" value="UniProtKB-SubCell"/>
</dbReference>
<evidence type="ECO:0000256" key="6">
    <source>
        <dbReference type="ARBA" id="ARBA00022562"/>
    </source>
</evidence>
<keyword evidence="9" id="KW-1035">Host cytoplasm</keyword>
<protein>
    <submittedName>
        <fullName evidence="10">Tegument protein UL21</fullName>
    </submittedName>
</protein>
<evidence type="ECO:0000256" key="1">
    <source>
        <dbReference type="ARBA" id="ARBA00004147"/>
    </source>
</evidence>
<reference evidence="10" key="1">
    <citation type="submission" date="2015-09" db="EMBL/GenBank/DDBJ databases">
        <authorList>
            <person name="Jackson K.R."/>
            <person name="Lunt B.L."/>
            <person name="Fisher J.N.B."/>
            <person name="Gardner A.V."/>
            <person name="Bailey M.E."/>
            <person name="Deus L.M."/>
            <person name="Earl A.S."/>
            <person name="Gibby P.D."/>
            <person name="Hartmann K.A."/>
            <person name="Liu J.E."/>
            <person name="Manci A.M."/>
            <person name="Nielsen D.A."/>
            <person name="Solomon M.B."/>
            <person name="Breakwell D.P."/>
            <person name="Burnett S.H."/>
            <person name="Grose J.H."/>
        </authorList>
    </citation>
    <scope>NUCLEOTIDE SEQUENCE</scope>
    <source>
        <strain evidence="10">V777</strain>
    </source>
</reference>
<evidence type="ECO:0000256" key="8">
    <source>
        <dbReference type="ARBA" id="ARBA00022844"/>
    </source>
</evidence>
<evidence type="ECO:0000313" key="10">
    <source>
        <dbReference type="EMBL" id="ALL25995.1"/>
    </source>
</evidence>
<evidence type="ECO:0000313" key="11">
    <source>
        <dbReference type="Proteomes" id="UP000130192"/>
    </source>
</evidence>
<sequence length="523" mass="59462">MDFKYNDTIVYKGVVFYIYDNGNRAYFTNGGCILSVPRPKNGKDLEIAKFGLTIRGLTSSDRVVANYVKSELNNTGRGWAIPQGEDVFLDSLDLLTHGPGTTERDLCGNLELEIYDTYLTECMVSLKVSSGIIITTGRDLPQERILRLFYEPIITNATSGFVYKPSSTCFALVQAYLTELPESLKSLLFGLFDEIPIQKLSINDNEENSTNVIVTSNKAISTIAIRPARYAMRALRRETIISNFVQVRYIPKPCSIWDPQIKASNLNSIQILSLIFNYIDYVIKSENWNGLDEELNEARFTISVATASIFGENENIYQFIGSNLISNEISKLQLFVLIQFIFARCNLFNCYATLEKLTNSYIQVNQHPIQKLNVNIILDSANEIIRKSSILGNMSILILHLNLPGMIGYKKFTTNIESDSEILTSFVMELENKNRQFMSMEKIDRISFEISKILECLYTGKDIWDCGVALSRSTKNSIPFHIAFENKYVSAFDTNISVMRGAYFLHKLVSKRFQKERINMSIK</sequence>
<evidence type="ECO:0000256" key="2">
    <source>
        <dbReference type="ARBA" id="ARBA00004192"/>
    </source>
</evidence>
<comment type="subcellular location">
    <subcellularLocation>
        <location evidence="2">Host cytoplasm</location>
    </subcellularLocation>
    <subcellularLocation>
        <location evidence="1">Host nucleus</location>
    </subcellularLocation>
    <subcellularLocation>
        <location evidence="3">Virion tegument</location>
    </subcellularLocation>
</comment>
<evidence type="ECO:0000256" key="5">
    <source>
        <dbReference type="ARBA" id="ARBA00011688"/>
    </source>
</evidence>
<keyword evidence="8" id="KW-0946">Virion</keyword>
<evidence type="ECO:0000256" key="3">
    <source>
        <dbReference type="ARBA" id="ARBA00004535"/>
    </source>
</evidence>
<dbReference type="GO" id="GO:0030430">
    <property type="term" value="C:host cell cytoplasm"/>
    <property type="evidence" value="ECO:0007669"/>
    <property type="project" value="UniProtKB-SubCell"/>
</dbReference>
<gene>
    <name evidence="10" type="primary">UL21</name>
</gene>
<proteinExistence type="inferred from homology"/>
<organism evidence="10 11">
    <name type="scientific">Canid alphaherpesvirus 1</name>
    <dbReference type="NCBI Taxonomy" id="170325"/>
    <lineage>
        <taxon>Viruses</taxon>
        <taxon>Duplodnaviria</taxon>
        <taxon>Heunggongvirae</taxon>
        <taxon>Peploviricota</taxon>
        <taxon>Herviviricetes</taxon>
        <taxon>Herpesvirales</taxon>
        <taxon>Orthoherpesviridae</taxon>
        <taxon>Alphaherpesvirinae</taxon>
        <taxon>Varicellovirus</taxon>
        <taxon>Varicellovirus canidalpha1</taxon>
    </lineage>
</organism>